<evidence type="ECO:0000313" key="3">
    <source>
        <dbReference type="Proteomes" id="UP000581769"/>
    </source>
</evidence>
<sequence>MTDRLLPTADAAKAIGVDRRTLQRWWKAGDVTPEVVTPGGHARWDVDDLKRQLRDRR</sequence>
<proteinExistence type="predicted"/>
<reference evidence="2 3" key="1">
    <citation type="submission" date="2020-08" db="EMBL/GenBank/DDBJ databases">
        <title>Sequencing the genomes of 1000 actinobacteria strains.</title>
        <authorList>
            <person name="Klenk H.-P."/>
        </authorList>
    </citation>
    <scope>NUCLEOTIDE SEQUENCE [LARGE SCALE GENOMIC DNA]</scope>
    <source>
        <strain evidence="2 3">DSM 45859</strain>
    </source>
</reference>
<dbReference type="AlphaFoldDB" id="A0A840J8V2"/>
<dbReference type="Proteomes" id="UP000581769">
    <property type="component" value="Unassembled WGS sequence"/>
</dbReference>
<evidence type="ECO:0000259" key="1">
    <source>
        <dbReference type="Pfam" id="PF13411"/>
    </source>
</evidence>
<feature type="domain" description="HTH merR-type" evidence="1">
    <location>
        <begin position="9"/>
        <end position="51"/>
    </location>
</feature>
<dbReference type="Gene3D" id="1.10.1660.10">
    <property type="match status" value="1"/>
</dbReference>
<dbReference type="GO" id="GO:0006355">
    <property type="term" value="P:regulation of DNA-templated transcription"/>
    <property type="evidence" value="ECO:0007669"/>
    <property type="project" value="InterPro"/>
</dbReference>
<accession>A0A840J8V2</accession>
<dbReference type="EMBL" id="JACHMG010000001">
    <property type="protein sequence ID" value="MBB4689842.1"/>
    <property type="molecule type" value="Genomic_DNA"/>
</dbReference>
<gene>
    <name evidence="2" type="ORF">BJY18_007327</name>
</gene>
<dbReference type="InterPro" id="IPR009061">
    <property type="entry name" value="DNA-bd_dom_put_sf"/>
</dbReference>
<dbReference type="InterPro" id="IPR000551">
    <property type="entry name" value="MerR-type_HTH_dom"/>
</dbReference>
<protein>
    <submittedName>
        <fullName evidence="2">Putative site-specific integrase-resolvase</fullName>
    </submittedName>
</protein>
<evidence type="ECO:0000313" key="2">
    <source>
        <dbReference type="EMBL" id="MBB4689842.1"/>
    </source>
</evidence>
<organism evidence="2 3">
    <name type="scientific">Amycolatopsis jiangsuensis</name>
    <dbReference type="NCBI Taxonomy" id="1181879"/>
    <lineage>
        <taxon>Bacteria</taxon>
        <taxon>Bacillati</taxon>
        <taxon>Actinomycetota</taxon>
        <taxon>Actinomycetes</taxon>
        <taxon>Pseudonocardiales</taxon>
        <taxon>Pseudonocardiaceae</taxon>
        <taxon>Amycolatopsis</taxon>
    </lineage>
</organism>
<comment type="caution">
    <text evidence="2">The sequence shown here is derived from an EMBL/GenBank/DDBJ whole genome shotgun (WGS) entry which is preliminary data.</text>
</comment>
<name>A0A840J8V2_9PSEU</name>
<dbReference type="RefSeq" id="WP_184784303.1">
    <property type="nucleotide sequence ID" value="NZ_JACHMG010000001.1"/>
</dbReference>
<dbReference type="SUPFAM" id="SSF46955">
    <property type="entry name" value="Putative DNA-binding domain"/>
    <property type="match status" value="1"/>
</dbReference>
<dbReference type="GO" id="GO:0003677">
    <property type="term" value="F:DNA binding"/>
    <property type="evidence" value="ECO:0007669"/>
    <property type="project" value="InterPro"/>
</dbReference>
<keyword evidence="3" id="KW-1185">Reference proteome</keyword>
<dbReference type="Pfam" id="PF13411">
    <property type="entry name" value="MerR_1"/>
    <property type="match status" value="1"/>
</dbReference>